<accession>X1LAX1</accession>
<organism evidence="10">
    <name type="scientific">marine sediment metagenome</name>
    <dbReference type="NCBI Taxonomy" id="412755"/>
    <lineage>
        <taxon>unclassified sequences</taxon>
        <taxon>metagenomes</taxon>
        <taxon>ecological metagenomes</taxon>
    </lineage>
</organism>
<keyword evidence="6" id="KW-0811">Translocation</keyword>
<dbReference type="AlphaFoldDB" id="X1LAX1"/>
<dbReference type="GO" id="GO:0015031">
    <property type="term" value="P:protein transport"/>
    <property type="evidence" value="ECO:0007669"/>
    <property type="project" value="UniProtKB-KW"/>
</dbReference>
<keyword evidence="5 8" id="KW-1133">Transmembrane helix</keyword>
<keyword evidence="1" id="KW-0813">Transport</keyword>
<reference evidence="10" key="1">
    <citation type="journal article" date="2014" name="Front. Microbiol.">
        <title>High frequency of phylogenetically diverse reductive dehalogenase-homologous genes in deep subseafloor sedimentary metagenomes.</title>
        <authorList>
            <person name="Kawai M."/>
            <person name="Futagami T."/>
            <person name="Toyoda A."/>
            <person name="Takaki Y."/>
            <person name="Nishi S."/>
            <person name="Hori S."/>
            <person name="Arai W."/>
            <person name="Tsubouchi T."/>
            <person name="Morono Y."/>
            <person name="Uchiyama I."/>
            <person name="Ito T."/>
            <person name="Fujiyama A."/>
            <person name="Inagaki F."/>
            <person name="Takami H."/>
        </authorList>
    </citation>
    <scope>NUCLEOTIDE SEQUENCE</scope>
    <source>
        <strain evidence="10">Expedition CK06-06</strain>
    </source>
</reference>
<dbReference type="EMBL" id="BARV01012304">
    <property type="protein sequence ID" value="GAI02981.1"/>
    <property type="molecule type" value="Genomic_DNA"/>
</dbReference>
<dbReference type="PANTHER" id="PTHR30081">
    <property type="entry name" value="PROTEIN-EXPORT MEMBRANE PROTEIN SEC"/>
    <property type="match status" value="1"/>
</dbReference>
<evidence type="ECO:0000256" key="6">
    <source>
        <dbReference type="ARBA" id="ARBA00023010"/>
    </source>
</evidence>
<evidence type="ECO:0000256" key="4">
    <source>
        <dbReference type="ARBA" id="ARBA00022927"/>
    </source>
</evidence>
<dbReference type="GO" id="GO:0005886">
    <property type="term" value="C:plasma membrane"/>
    <property type="evidence" value="ECO:0007669"/>
    <property type="project" value="TreeGrafter"/>
</dbReference>
<keyword evidence="3 8" id="KW-0812">Transmembrane</keyword>
<evidence type="ECO:0000256" key="1">
    <source>
        <dbReference type="ARBA" id="ARBA00022448"/>
    </source>
</evidence>
<evidence type="ECO:0000256" key="7">
    <source>
        <dbReference type="ARBA" id="ARBA00023136"/>
    </source>
</evidence>
<proteinExistence type="predicted"/>
<dbReference type="PANTHER" id="PTHR30081:SF8">
    <property type="entry name" value="PROTEIN TRANSLOCASE SUBUNIT SECF"/>
    <property type="match status" value="1"/>
</dbReference>
<feature type="transmembrane region" description="Helical" evidence="8">
    <location>
        <begin position="6"/>
        <end position="23"/>
    </location>
</feature>
<evidence type="ECO:0000256" key="3">
    <source>
        <dbReference type="ARBA" id="ARBA00022692"/>
    </source>
</evidence>
<evidence type="ECO:0000256" key="8">
    <source>
        <dbReference type="SAM" id="Phobius"/>
    </source>
</evidence>
<keyword evidence="7 8" id="KW-0472">Membrane</keyword>
<evidence type="ECO:0000259" key="9">
    <source>
        <dbReference type="Pfam" id="PF21760"/>
    </source>
</evidence>
<gene>
    <name evidence="10" type="ORF">S06H3_22859</name>
</gene>
<keyword evidence="2" id="KW-1003">Cell membrane</keyword>
<dbReference type="InterPro" id="IPR022813">
    <property type="entry name" value="SecD/SecF_arch_bac"/>
</dbReference>
<feature type="non-terminal residue" evidence="10">
    <location>
        <position position="166"/>
    </location>
</feature>
<dbReference type="Pfam" id="PF21760">
    <property type="entry name" value="SecD_1st"/>
    <property type="match status" value="1"/>
</dbReference>
<protein>
    <recommendedName>
        <fullName evidence="9">Protein translocase subunit SecDF P1 domain-containing protein</fullName>
    </recommendedName>
</protein>
<sequence length="166" mass="19234">MQKRKIYIIIGIILILAFFALNLDYPKYFNQGADFLNGKLGLNIPHFWEVPFRLGLDLQGGIDLIYEADLSKIAEKDRAQKMEQLRDTIERRVNIYGVTEPVIQTQGENRLIVELAGIKNMKEAIDMIGETPYLEFREMLSEEEKKEAMENISEEQILELIKVAKE</sequence>
<keyword evidence="4" id="KW-0653">Protein transport</keyword>
<evidence type="ECO:0000313" key="10">
    <source>
        <dbReference type="EMBL" id="GAI02981.1"/>
    </source>
</evidence>
<dbReference type="Gene3D" id="3.30.70.3220">
    <property type="match status" value="1"/>
</dbReference>
<feature type="domain" description="Protein translocase subunit SecDF P1" evidence="9">
    <location>
        <begin position="82"/>
        <end position="139"/>
    </location>
</feature>
<evidence type="ECO:0000256" key="5">
    <source>
        <dbReference type="ARBA" id="ARBA00022989"/>
    </source>
</evidence>
<evidence type="ECO:0000256" key="2">
    <source>
        <dbReference type="ARBA" id="ARBA00022475"/>
    </source>
</evidence>
<comment type="caution">
    <text evidence="10">The sequence shown here is derived from an EMBL/GenBank/DDBJ whole genome shotgun (WGS) entry which is preliminary data.</text>
</comment>
<dbReference type="InterPro" id="IPR048631">
    <property type="entry name" value="SecD_1st"/>
</dbReference>
<name>X1LAX1_9ZZZZ</name>